<dbReference type="InterPro" id="IPR011330">
    <property type="entry name" value="Glyco_hydro/deAcase_b/a-brl"/>
</dbReference>
<evidence type="ECO:0000313" key="6">
    <source>
        <dbReference type="EMBL" id="PRY90873.1"/>
    </source>
</evidence>
<evidence type="ECO:0000256" key="5">
    <source>
        <dbReference type="ARBA" id="ARBA00023277"/>
    </source>
</evidence>
<keyword evidence="5" id="KW-0119">Carbohydrate metabolism</keyword>
<organism evidence="6 7">
    <name type="scientific">Mongoliibacter ruber</name>
    <dbReference type="NCBI Taxonomy" id="1750599"/>
    <lineage>
        <taxon>Bacteria</taxon>
        <taxon>Pseudomonadati</taxon>
        <taxon>Bacteroidota</taxon>
        <taxon>Cytophagia</taxon>
        <taxon>Cytophagales</taxon>
        <taxon>Cyclobacteriaceae</taxon>
        <taxon>Mongoliibacter</taxon>
    </lineage>
</organism>
<dbReference type="PANTHER" id="PTHR31609:SF1">
    <property type="entry name" value="CARBOHYDRATE DEACETYLASE"/>
    <property type="match status" value="1"/>
</dbReference>
<dbReference type="RefSeq" id="WP_106132076.1">
    <property type="nucleotide sequence ID" value="NZ_PVTR01000001.1"/>
</dbReference>
<proteinExistence type="predicted"/>
<evidence type="ECO:0000256" key="3">
    <source>
        <dbReference type="ARBA" id="ARBA00022801"/>
    </source>
</evidence>
<dbReference type="GO" id="GO:0019213">
    <property type="term" value="F:deacetylase activity"/>
    <property type="evidence" value="ECO:0007669"/>
    <property type="project" value="TreeGrafter"/>
</dbReference>
<reference evidence="6 7" key="1">
    <citation type="submission" date="2018-03" db="EMBL/GenBank/DDBJ databases">
        <title>Genomic Encyclopedia of Archaeal and Bacterial Type Strains, Phase II (KMG-II): from individual species to whole genera.</title>
        <authorList>
            <person name="Goeker M."/>
        </authorList>
    </citation>
    <scope>NUCLEOTIDE SEQUENCE [LARGE SCALE GENOMIC DNA]</scope>
    <source>
        <strain evidence="6 7">DSM 27929</strain>
    </source>
</reference>
<dbReference type="SUPFAM" id="SSF88713">
    <property type="entry name" value="Glycoside hydrolase/deacetylase"/>
    <property type="match status" value="1"/>
</dbReference>
<protein>
    <recommendedName>
        <fullName evidence="8">ChbG/HpnK family deacetylase</fullName>
    </recommendedName>
</protein>
<dbReference type="GO" id="GO:0046872">
    <property type="term" value="F:metal ion binding"/>
    <property type="evidence" value="ECO:0007669"/>
    <property type="project" value="UniProtKB-KW"/>
</dbReference>
<dbReference type="OrthoDB" id="9774177at2"/>
<evidence type="ECO:0000256" key="4">
    <source>
        <dbReference type="ARBA" id="ARBA00022842"/>
    </source>
</evidence>
<evidence type="ECO:0000313" key="7">
    <source>
        <dbReference type="Proteomes" id="UP000238157"/>
    </source>
</evidence>
<keyword evidence="7" id="KW-1185">Reference proteome</keyword>
<dbReference type="AlphaFoldDB" id="A0A2T0WVZ7"/>
<dbReference type="GO" id="GO:0005975">
    <property type="term" value="P:carbohydrate metabolic process"/>
    <property type="evidence" value="ECO:0007669"/>
    <property type="project" value="InterPro"/>
</dbReference>
<dbReference type="EMBL" id="PVTR01000001">
    <property type="protein sequence ID" value="PRY90873.1"/>
    <property type="molecule type" value="Genomic_DNA"/>
</dbReference>
<evidence type="ECO:0000256" key="2">
    <source>
        <dbReference type="ARBA" id="ARBA00022723"/>
    </source>
</evidence>
<keyword evidence="2" id="KW-0479">Metal-binding</keyword>
<keyword evidence="3" id="KW-0378">Hydrolase</keyword>
<sequence>MKTNKLTIIGVSVVALILVFSISKFFTTEKFLIIHSDDLGLSSSHNSATILAMREGLVTSASLMVPCPKRDEAIELWRENDDLDIGIHLTVTNEWENYRWGGVADPNLISSLLDDEGYMYPNCKIFLENAELDEIEIELRAQIEYVLEKGLVPTHLDAHMTCLFRGSAELLFTYLKVAQDYEILAMLPKTSFEQIKSAGYLDQLDLKYIGIIDQLYIADEQEYDKKGMEQLYIDILNEVKPGFNVLLIHTSYDDLEMKKITSDTKHWGSQWREEDLKFFTSSKTYKYIFENNIQLINWKVFRKIKELYEQ</sequence>
<gene>
    <name evidence="6" type="ORF">CLW00_101548</name>
</gene>
<dbReference type="PANTHER" id="PTHR31609">
    <property type="entry name" value="YDJC DEACETYLASE FAMILY MEMBER"/>
    <property type="match status" value="1"/>
</dbReference>
<dbReference type="GO" id="GO:0016787">
    <property type="term" value="F:hydrolase activity"/>
    <property type="evidence" value="ECO:0007669"/>
    <property type="project" value="UniProtKB-KW"/>
</dbReference>
<name>A0A2T0WVZ7_9BACT</name>
<keyword evidence="4" id="KW-0460">Magnesium</keyword>
<accession>A0A2T0WVZ7</accession>
<evidence type="ECO:0000256" key="1">
    <source>
        <dbReference type="ARBA" id="ARBA00001946"/>
    </source>
</evidence>
<dbReference type="Pfam" id="PF04794">
    <property type="entry name" value="YdjC"/>
    <property type="match status" value="1"/>
</dbReference>
<comment type="cofactor">
    <cofactor evidence="1">
        <name>Mg(2+)</name>
        <dbReference type="ChEBI" id="CHEBI:18420"/>
    </cofactor>
</comment>
<dbReference type="InterPro" id="IPR006879">
    <property type="entry name" value="YdjC-like"/>
</dbReference>
<comment type="caution">
    <text evidence="6">The sequence shown here is derived from an EMBL/GenBank/DDBJ whole genome shotgun (WGS) entry which is preliminary data.</text>
</comment>
<dbReference type="Proteomes" id="UP000238157">
    <property type="component" value="Unassembled WGS sequence"/>
</dbReference>
<evidence type="ECO:0008006" key="8">
    <source>
        <dbReference type="Google" id="ProtNLM"/>
    </source>
</evidence>
<dbReference type="CDD" id="cd10802">
    <property type="entry name" value="YdjC_TTHB029_like"/>
    <property type="match status" value="1"/>
</dbReference>
<dbReference type="Gene3D" id="3.20.20.370">
    <property type="entry name" value="Glycoside hydrolase/deacetylase"/>
    <property type="match status" value="1"/>
</dbReference>